<dbReference type="PANTHER" id="PTHR32196">
    <property type="entry name" value="ABC TRANSPORTER PERMEASE PROTEIN YPHD-RELATED-RELATED"/>
    <property type="match status" value="1"/>
</dbReference>
<evidence type="ECO:0000256" key="6">
    <source>
        <dbReference type="ARBA" id="ARBA00022989"/>
    </source>
</evidence>
<keyword evidence="5 8" id="KW-0812">Transmembrane</keyword>
<evidence type="ECO:0000313" key="10">
    <source>
        <dbReference type="Proteomes" id="UP001165395"/>
    </source>
</evidence>
<evidence type="ECO:0000256" key="4">
    <source>
        <dbReference type="ARBA" id="ARBA00022519"/>
    </source>
</evidence>
<evidence type="ECO:0000256" key="5">
    <source>
        <dbReference type="ARBA" id="ARBA00022692"/>
    </source>
</evidence>
<comment type="subcellular location">
    <subcellularLocation>
        <location evidence="1">Cell membrane</location>
        <topology evidence="1">Multi-pass membrane protein</topology>
    </subcellularLocation>
</comment>
<feature type="transmembrane region" description="Helical" evidence="8">
    <location>
        <begin position="165"/>
        <end position="188"/>
    </location>
</feature>
<dbReference type="RefSeq" id="WP_227181874.1">
    <property type="nucleotide sequence ID" value="NZ_JAJBZT010000011.1"/>
</dbReference>
<gene>
    <name evidence="9" type="ORF">LIN78_15960</name>
</gene>
<dbReference type="Pfam" id="PF02653">
    <property type="entry name" value="BPD_transp_2"/>
    <property type="match status" value="1"/>
</dbReference>
<comment type="caution">
    <text evidence="9">The sequence shown here is derived from an EMBL/GenBank/DDBJ whole genome shotgun (WGS) entry which is preliminary data.</text>
</comment>
<feature type="transmembrane region" description="Helical" evidence="8">
    <location>
        <begin position="248"/>
        <end position="266"/>
    </location>
</feature>
<accession>A0ABS8DBN7</accession>
<keyword evidence="4" id="KW-0997">Cell inner membrane</keyword>
<sequence>MSITHTLNFSEEKRSAFIRLLVPILIVGLVIFFTILAPSFLTLANWKSLLLNNFSILAITAISMTFVVSTGGIDLSVGTALDFSGLALVLALNAGYAPEIAIISALVAGLLAGAFNAFLTGVLRITPFLATLGTLFIGTSTQQLLSNGGQPIYINHEAQIQTVSATLLGIPLPITIAAIVAIIASIVLGKTIYGRLLTATGIQPAVVRYSGLSPRWIGGSVFLVAALLASIAGILLTTTVSSYVPLSGNSFLLNSIGATFIGTTLARSGRANVPGTLAGVLFLNIVANGLLLIGWNFFWQQVATGAFILIVLAISFGLRKSN</sequence>
<keyword evidence="3" id="KW-1003">Cell membrane</keyword>
<dbReference type="InterPro" id="IPR001851">
    <property type="entry name" value="ABC_transp_permease"/>
</dbReference>
<organism evidence="9 10">
    <name type="scientific">Leeia speluncae</name>
    <dbReference type="NCBI Taxonomy" id="2884804"/>
    <lineage>
        <taxon>Bacteria</taxon>
        <taxon>Pseudomonadati</taxon>
        <taxon>Pseudomonadota</taxon>
        <taxon>Betaproteobacteria</taxon>
        <taxon>Neisseriales</taxon>
        <taxon>Leeiaceae</taxon>
        <taxon>Leeia</taxon>
    </lineage>
</organism>
<dbReference type="Proteomes" id="UP001165395">
    <property type="component" value="Unassembled WGS sequence"/>
</dbReference>
<keyword evidence="10" id="KW-1185">Reference proteome</keyword>
<feature type="transmembrane region" description="Helical" evidence="8">
    <location>
        <begin position="20"/>
        <end position="43"/>
    </location>
</feature>
<feature type="transmembrane region" description="Helical" evidence="8">
    <location>
        <begin position="49"/>
        <end position="68"/>
    </location>
</feature>
<evidence type="ECO:0000256" key="7">
    <source>
        <dbReference type="ARBA" id="ARBA00023136"/>
    </source>
</evidence>
<feature type="transmembrane region" description="Helical" evidence="8">
    <location>
        <begin position="298"/>
        <end position="318"/>
    </location>
</feature>
<feature type="transmembrane region" description="Helical" evidence="8">
    <location>
        <begin position="216"/>
        <end position="236"/>
    </location>
</feature>
<protein>
    <submittedName>
        <fullName evidence="9">ABC transporter permease</fullName>
    </submittedName>
</protein>
<evidence type="ECO:0000256" key="2">
    <source>
        <dbReference type="ARBA" id="ARBA00022448"/>
    </source>
</evidence>
<feature type="transmembrane region" description="Helical" evidence="8">
    <location>
        <begin position="126"/>
        <end position="145"/>
    </location>
</feature>
<feature type="transmembrane region" description="Helical" evidence="8">
    <location>
        <begin position="273"/>
        <end position="292"/>
    </location>
</feature>
<dbReference type="EMBL" id="JAJBZT010000011">
    <property type="protein sequence ID" value="MCB6185043.1"/>
    <property type="molecule type" value="Genomic_DNA"/>
</dbReference>
<dbReference type="PANTHER" id="PTHR32196:SF21">
    <property type="entry name" value="ABC TRANSPORTER PERMEASE PROTEIN YPHD-RELATED"/>
    <property type="match status" value="1"/>
</dbReference>
<keyword evidence="7 8" id="KW-0472">Membrane</keyword>
<name>A0ABS8DBN7_9NEIS</name>
<keyword evidence="6 8" id="KW-1133">Transmembrane helix</keyword>
<evidence type="ECO:0000256" key="3">
    <source>
        <dbReference type="ARBA" id="ARBA00022475"/>
    </source>
</evidence>
<evidence type="ECO:0000256" key="1">
    <source>
        <dbReference type="ARBA" id="ARBA00004651"/>
    </source>
</evidence>
<proteinExistence type="predicted"/>
<reference evidence="9" key="1">
    <citation type="submission" date="2021-10" db="EMBL/GenBank/DDBJ databases">
        <title>The complete genome sequence of Leeia sp. TBRC 13508.</title>
        <authorList>
            <person name="Charoenyingcharoen P."/>
            <person name="Yukphan P."/>
        </authorList>
    </citation>
    <scope>NUCLEOTIDE SEQUENCE</scope>
    <source>
        <strain evidence="9">TBRC 13508</strain>
    </source>
</reference>
<evidence type="ECO:0000256" key="8">
    <source>
        <dbReference type="SAM" id="Phobius"/>
    </source>
</evidence>
<dbReference type="CDD" id="cd06579">
    <property type="entry name" value="TM_PBP1_transp_AraH_like"/>
    <property type="match status" value="1"/>
</dbReference>
<evidence type="ECO:0000313" key="9">
    <source>
        <dbReference type="EMBL" id="MCB6185043.1"/>
    </source>
</evidence>
<keyword evidence="2" id="KW-0813">Transport</keyword>